<keyword evidence="11" id="KW-1185">Reference proteome</keyword>
<dbReference type="PANTHER" id="PTHR46323:SF2">
    <property type="entry name" value="BETA-GALACTOSIDASE"/>
    <property type="match status" value="1"/>
</dbReference>
<dbReference type="Gene3D" id="3.20.20.80">
    <property type="entry name" value="Glycosidases"/>
    <property type="match status" value="1"/>
</dbReference>
<dbReference type="PANTHER" id="PTHR46323">
    <property type="entry name" value="BETA-GALACTOSIDASE"/>
    <property type="match status" value="1"/>
</dbReference>
<feature type="compositionally biased region" description="Basic and acidic residues" evidence="8">
    <location>
        <begin position="1"/>
        <end position="11"/>
    </location>
</feature>
<dbReference type="PROSITE" id="PS00719">
    <property type="entry name" value="GLYCOSYL_HYDROL_F2_1"/>
    <property type="match status" value="1"/>
</dbReference>
<evidence type="ECO:0000256" key="6">
    <source>
        <dbReference type="ARBA" id="ARBA00023295"/>
    </source>
</evidence>
<dbReference type="SMART" id="SM01038">
    <property type="entry name" value="Bgal_small_N"/>
    <property type="match status" value="1"/>
</dbReference>
<dbReference type="Gene3D" id="2.70.98.10">
    <property type="match status" value="1"/>
</dbReference>
<dbReference type="Gene3D" id="2.60.120.260">
    <property type="entry name" value="Galactose-binding domain-like"/>
    <property type="match status" value="1"/>
</dbReference>
<dbReference type="Pfam" id="PF16353">
    <property type="entry name" value="LacZ_4"/>
    <property type="match status" value="1"/>
</dbReference>
<dbReference type="SUPFAM" id="SSF49303">
    <property type="entry name" value="beta-Galactosidase/glucuronidase domain"/>
    <property type="match status" value="2"/>
</dbReference>
<sequence>MSESTAHHYLESHSPGHGLAQPRAAFTSDAPVLDLTGTWRFRLAAGLAQVTEGFEADAFDDSGWDTIAVPSCWQMDGLPGEPRFGTPTYTNQIYPFPIDPPHVPDTNPTGEYRREFTLPAPWPAGRTLLRFEGVDSCFAVWLNGTLLGDGKGSRLPTEFDVTDTLRADGPNTLAVRVHQWSAASYLEDQDMWWLSGIFRPVALLSRPDGALTDVFVHADYDHLTGHGTLWVHSTGAPARLTVPELGITDADPAGPHTVAGVTPWSAEQPRLYEAELVTDGERIPLRIGFRRIGVQDGLILANGRPVLFRGVNRHEWNPDTGRTLSHEDMLADVLLMKRHNINAVRTSHYPPDSAFLELCDEYGLWVIDECDLETHGFGLIGWAGNPSDDPRWRESFLDRMRRMVERDKNHPSVVMWSLGNEAGHGSNLRAMAEWTRERDPERLIHYEGDDNCDYVDVYSQMYTDHNGLGVIGRGHESVTRDPAQDARRRTMPFILCEYAHAMGNGPGGLSEYQDLFESYPRLHGGFVWEWIDHGIRRLTPDGREHFAYGGDFGEPVHDDNFVCDGLVFADRTPSPGLTEYKKAVEPVRITVDPAGGTIRVRSHLHTIDTAHLRFRWTVEDQGRLQGDGELAVPPVAAGAATELTWPEALTKLCDAPLEEGEERWVTVSAELAEDEPWAPAGHEIAWSQAAIAGPAPEAPPLGSPLTPLLADGTYALGPAVFDAVTGTLLRLGGDLDVDGPRLDLWRAPTDNDLRTWGGPLAEAWRNAGLDRLEHRAVRVRPHDGGLDVTVRTAPAGADYAMRTVFRWAADAEDPGLLRLSLTTEPVGTWPCPLPRIGIRLALPQDIETVDWFGLGPGEAYSDTTAAVRVGRFTAGVDDLQTPYVLPQENGNRRQVRHARLTGGQGSGLAVTASPHLDLTVRRWTSEDLDQARHTTDLRPRDRVYVNLDAGQQGIGSGACGPATQPQHELIARPVTLTIGFRPC</sequence>
<dbReference type="SUPFAM" id="SSF51445">
    <property type="entry name" value="(Trans)glycosidases"/>
    <property type="match status" value="1"/>
</dbReference>
<evidence type="ECO:0000313" key="10">
    <source>
        <dbReference type="EMBL" id="MFI5673450.1"/>
    </source>
</evidence>
<dbReference type="Gene3D" id="2.60.40.10">
    <property type="entry name" value="Immunoglobulins"/>
    <property type="match status" value="2"/>
</dbReference>
<dbReference type="InterPro" id="IPR006103">
    <property type="entry name" value="Glyco_hydro_2_cat"/>
</dbReference>
<proteinExistence type="inferred from homology"/>
<keyword evidence="6" id="KW-0326">Glycosidase</keyword>
<dbReference type="Pfam" id="PF02837">
    <property type="entry name" value="Glyco_hydro_2_N"/>
    <property type="match status" value="1"/>
</dbReference>
<evidence type="ECO:0000256" key="7">
    <source>
        <dbReference type="ARBA" id="ARBA00032230"/>
    </source>
</evidence>
<dbReference type="InterPro" id="IPR008979">
    <property type="entry name" value="Galactose-bd-like_sf"/>
</dbReference>
<dbReference type="EC" id="3.2.1.23" evidence="3"/>
<evidence type="ECO:0000256" key="4">
    <source>
        <dbReference type="ARBA" id="ARBA00013303"/>
    </source>
</evidence>
<feature type="domain" description="Beta galactosidase small chain/" evidence="9">
    <location>
        <begin position="715"/>
        <end position="981"/>
    </location>
</feature>
<dbReference type="InterPro" id="IPR014718">
    <property type="entry name" value="GH-type_carb-bd"/>
</dbReference>
<dbReference type="SUPFAM" id="SSF74650">
    <property type="entry name" value="Galactose mutarotase-like"/>
    <property type="match status" value="1"/>
</dbReference>
<dbReference type="InterPro" id="IPR006101">
    <property type="entry name" value="Glyco_hydro_2"/>
</dbReference>
<dbReference type="RefSeq" id="WP_398654473.1">
    <property type="nucleotide sequence ID" value="NZ_JBITDC010000001.1"/>
</dbReference>
<dbReference type="InterPro" id="IPR032312">
    <property type="entry name" value="LacZ_4"/>
</dbReference>
<dbReference type="InterPro" id="IPR006104">
    <property type="entry name" value="Glyco_hydro_2_N"/>
</dbReference>
<dbReference type="InterPro" id="IPR017853">
    <property type="entry name" value="GH"/>
</dbReference>
<dbReference type="EMBL" id="JBITDC010000001">
    <property type="protein sequence ID" value="MFI5673450.1"/>
    <property type="molecule type" value="Genomic_DNA"/>
</dbReference>
<comment type="similarity">
    <text evidence="2">Belongs to the glycosyl hydrolase 2 family.</text>
</comment>
<evidence type="ECO:0000256" key="2">
    <source>
        <dbReference type="ARBA" id="ARBA00007401"/>
    </source>
</evidence>
<evidence type="ECO:0000256" key="1">
    <source>
        <dbReference type="ARBA" id="ARBA00001412"/>
    </source>
</evidence>
<dbReference type="PRINTS" id="PR00132">
    <property type="entry name" value="GLHYDRLASE2"/>
</dbReference>
<evidence type="ECO:0000313" key="11">
    <source>
        <dbReference type="Proteomes" id="UP001612415"/>
    </source>
</evidence>
<dbReference type="InterPro" id="IPR013783">
    <property type="entry name" value="Ig-like_fold"/>
</dbReference>
<dbReference type="Proteomes" id="UP001612415">
    <property type="component" value="Unassembled WGS sequence"/>
</dbReference>
<evidence type="ECO:0000256" key="5">
    <source>
        <dbReference type="ARBA" id="ARBA00022801"/>
    </source>
</evidence>
<dbReference type="Pfam" id="PF02929">
    <property type="entry name" value="Bgal_small_N"/>
    <property type="match status" value="1"/>
</dbReference>
<dbReference type="PROSITE" id="PS00608">
    <property type="entry name" value="GLYCOSYL_HYDROL_F2_2"/>
    <property type="match status" value="1"/>
</dbReference>
<dbReference type="InterPro" id="IPR004199">
    <property type="entry name" value="B-gal_small/dom_5"/>
</dbReference>
<dbReference type="InterPro" id="IPR011013">
    <property type="entry name" value="Gal_mutarotase_sf_dom"/>
</dbReference>
<protein>
    <recommendedName>
        <fullName evidence="4">Beta-galactosidase</fullName>
        <ecNumber evidence="3">3.2.1.23</ecNumber>
    </recommendedName>
    <alternativeName>
        <fullName evidence="7">Lactase</fullName>
    </alternativeName>
</protein>
<evidence type="ECO:0000256" key="8">
    <source>
        <dbReference type="SAM" id="MobiDB-lite"/>
    </source>
</evidence>
<dbReference type="InterPro" id="IPR023232">
    <property type="entry name" value="Glyco_hydro_2_AS"/>
</dbReference>
<evidence type="ECO:0000259" key="9">
    <source>
        <dbReference type="SMART" id="SM01038"/>
    </source>
</evidence>
<dbReference type="GO" id="GO:0016787">
    <property type="term" value="F:hydrolase activity"/>
    <property type="evidence" value="ECO:0007669"/>
    <property type="project" value="UniProtKB-KW"/>
</dbReference>
<reference evidence="10 11" key="1">
    <citation type="submission" date="2024-10" db="EMBL/GenBank/DDBJ databases">
        <title>The Natural Products Discovery Center: Release of the First 8490 Sequenced Strains for Exploring Actinobacteria Biosynthetic Diversity.</title>
        <authorList>
            <person name="Kalkreuter E."/>
            <person name="Kautsar S.A."/>
            <person name="Yang D."/>
            <person name="Bader C.D."/>
            <person name="Teijaro C.N."/>
            <person name="Fluegel L."/>
            <person name="Davis C.M."/>
            <person name="Simpson J.R."/>
            <person name="Lauterbach L."/>
            <person name="Steele A.D."/>
            <person name="Gui C."/>
            <person name="Meng S."/>
            <person name="Li G."/>
            <person name="Viehrig K."/>
            <person name="Ye F."/>
            <person name="Su P."/>
            <person name="Kiefer A.F."/>
            <person name="Nichols A."/>
            <person name="Cepeda A.J."/>
            <person name="Yan W."/>
            <person name="Fan B."/>
            <person name="Jiang Y."/>
            <person name="Adhikari A."/>
            <person name="Zheng C.-J."/>
            <person name="Schuster L."/>
            <person name="Cowan T.M."/>
            <person name="Smanski M.J."/>
            <person name="Chevrette M.G."/>
            <person name="De Carvalho L.P.S."/>
            <person name="Shen B."/>
        </authorList>
    </citation>
    <scope>NUCLEOTIDE SEQUENCE [LARGE SCALE GENOMIC DNA]</scope>
    <source>
        <strain evidence="10 11">NPDC051599</strain>
    </source>
</reference>
<feature type="region of interest" description="Disordered" evidence="8">
    <location>
        <begin position="1"/>
        <end position="22"/>
    </location>
</feature>
<gene>
    <name evidence="10" type="ORF">ACIA8P_02095</name>
</gene>
<comment type="catalytic activity">
    <reaction evidence="1">
        <text>Hydrolysis of terminal non-reducing beta-D-galactose residues in beta-D-galactosides.</text>
        <dbReference type="EC" id="3.2.1.23"/>
    </reaction>
</comment>
<name>A0ABW7XTU2_STRCE</name>
<dbReference type="InterPro" id="IPR050347">
    <property type="entry name" value="Bact_Beta-galactosidase"/>
</dbReference>
<evidence type="ECO:0000256" key="3">
    <source>
        <dbReference type="ARBA" id="ARBA00012756"/>
    </source>
</evidence>
<keyword evidence="5 10" id="KW-0378">Hydrolase</keyword>
<comment type="caution">
    <text evidence="10">The sequence shown here is derived from an EMBL/GenBank/DDBJ whole genome shotgun (WGS) entry which is preliminary data.</text>
</comment>
<dbReference type="InterPro" id="IPR036156">
    <property type="entry name" value="Beta-gal/glucu_dom_sf"/>
</dbReference>
<organism evidence="10 11">
    <name type="scientific">Streptomyces cellulosae</name>
    <dbReference type="NCBI Taxonomy" id="1968"/>
    <lineage>
        <taxon>Bacteria</taxon>
        <taxon>Bacillati</taxon>
        <taxon>Actinomycetota</taxon>
        <taxon>Actinomycetes</taxon>
        <taxon>Kitasatosporales</taxon>
        <taxon>Streptomycetaceae</taxon>
        <taxon>Streptomyces</taxon>
    </lineage>
</organism>
<dbReference type="InterPro" id="IPR023230">
    <property type="entry name" value="Glyco_hydro_2_CS"/>
</dbReference>
<accession>A0ABW7XTU2</accession>
<dbReference type="Pfam" id="PF02836">
    <property type="entry name" value="Glyco_hydro_2_C"/>
    <property type="match status" value="1"/>
</dbReference>
<dbReference type="SUPFAM" id="SSF49785">
    <property type="entry name" value="Galactose-binding domain-like"/>
    <property type="match status" value="1"/>
</dbReference>